<dbReference type="Gene3D" id="2.60.120.370">
    <property type="entry name" value="YhcH/YjgK/YiaL"/>
    <property type="match status" value="1"/>
</dbReference>
<dbReference type="OrthoDB" id="9792756at2"/>
<evidence type="ECO:0000313" key="1">
    <source>
        <dbReference type="EMBL" id="CUO90016.1"/>
    </source>
</evidence>
<dbReference type="EMBL" id="CYZU01000042">
    <property type="protein sequence ID" value="CUO90016.1"/>
    <property type="molecule type" value="Genomic_DNA"/>
</dbReference>
<proteinExistence type="predicted"/>
<dbReference type="InterPro" id="IPR037012">
    <property type="entry name" value="NanQ/TabA/YiaL_sf"/>
</dbReference>
<dbReference type="RefSeq" id="WP_050641399.1">
    <property type="nucleotide sequence ID" value="NZ_CABKUE010000009.1"/>
</dbReference>
<dbReference type="GO" id="GO:0005829">
    <property type="term" value="C:cytosol"/>
    <property type="evidence" value="ECO:0007669"/>
    <property type="project" value="TreeGrafter"/>
</dbReference>
<dbReference type="PANTHER" id="PTHR34986">
    <property type="entry name" value="EVOLVED BETA-GALACTOSIDASE SUBUNIT BETA"/>
    <property type="match status" value="1"/>
</dbReference>
<dbReference type="PANTHER" id="PTHR34986:SF1">
    <property type="entry name" value="PROTEIN YIAL"/>
    <property type="match status" value="1"/>
</dbReference>
<dbReference type="AlphaFoldDB" id="A0A174IVE1"/>
<dbReference type="SUPFAM" id="SSF51197">
    <property type="entry name" value="Clavaminate synthase-like"/>
    <property type="match status" value="1"/>
</dbReference>
<gene>
    <name evidence="1" type="primary">tabA_2</name>
    <name evidence="1" type="ORF">ERS852491_03657</name>
</gene>
<accession>A0A174IVE1</accession>
<reference evidence="1 2" key="1">
    <citation type="submission" date="2015-09" db="EMBL/GenBank/DDBJ databases">
        <authorList>
            <consortium name="Pathogen Informatics"/>
        </authorList>
    </citation>
    <scope>NUCLEOTIDE SEQUENCE [LARGE SCALE GENOMIC DNA]</scope>
    <source>
        <strain evidence="1 2">2789STDY5834876</strain>
    </source>
</reference>
<dbReference type="NCBIfam" id="TIGR00022">
    <property type="entry name" value="YhcH/YjgK/YiaL family protein"/>
    <property type="match status" value="1"/>
</dbReference>
<organism evidence="1 2">
    <name type="scientific">Faecalicatena contorta</name>
    <dbReference type="NCBI Taxonomy" id="39482"/>
    <lineage>
        <taxon>Bacteria</taxon>
        <taxon>Bacillati</taxon>
        <taxon>Bacillota</taxon>
        <taxon>Clostridia</taxon>
        <taxon>Lachnospirales</taxon>
        <taxon>Lachnospiraceae</taxon>
        <taxon>Faecalicatena</taxon>
    </lineage>
</organism>
<evidence type="ECO:0000313" key="2">
    <source>
        <dbReference type="Proteomes" id="UP000095544"/>
    </source>
</evidence>
<dbReference type="Pfam" id="PF04074">
    <property type="entry name" value="DUF386"/>
    <property type="match status" value="1"/>
</dbReference>
<dbReference type="STRING" id="39482.ERS852491_03657"/>
<protein>
    <submittedName>
        <fullName evidence="1">Toxin-antitoxin biofilm protein TabA</fullName>
    </submittedName>
</protein>
<sequence length="168" mass="19820">MIMDKLEHFRYYQRCVPELWDAVRFVERVEKERLPAGRYPVGKGFAFVQEGQTRSFEEADFETHDKYLDVQILLEGSEMWEYADKADLTVKTPYDPDTDIEWLTGQGDRIQMKPGMFYLVYPTDGHKPCCHERIPSSYRKVVVKIKIDKLLHGVNTGRSGMQHRRISW</sequence>
<name>A0A174IVE1_9FIRM</name>
<dbReference type="Proteomes" id="UP000095544">
    <property type="component" value="Unassembled WGS sequence"/>
</dbReference>
<dbReference type="InterPro" id="IPR004375">
    <property type="entry name" value="NanQ/TabA/YiaL"/>
</dbReference>